<reference evidence="2 3" key="1">
    <citation type="journal article" date="2021" name="Elife">
        <title>Chloroplast acquisition without the gene transfer in kleptoplastic sea slugs, Plakobranchus ocellatus.</title>
        <authorList>
            <person name="Maeda T."/>
            <person name="Takahashi S."/>
            <person name="Yoshida T."/>
            <person name="Shimamura S."/>
            <person name="Takaki Y."/>
            <person name="Nagai Y."/>
            <person name="Toyoda A."/>
            <person name="Suzuki Y."/>
            <person name="Arimoto A."/>
            <person name="Ishii H."/>
            <person name="Satoh N."/>
            <person name="Nishiyama T."/>
            <person name="Hasebe M."/>
            <person name="Maruyama T."/>
            <person name="Minagawa J."/>
            <person name="Obokata J."/>
            <person name="Shigenobu S."/>
        </authorList>
    </citation>
    <scope>NUCLEOTIDE SEQUENCE [LARGE SCALE GENOMIC DNA]</scope>
</reference>
<keyword evidence="3" id="KW-1185">Reference proteome</keyword>
<comment type="caution">
    <text evidence="2">The sequence shown here is derived from an EMBL/GenBank/DDBJ whole genome shotgun (WGS) entry which is preliminary data.</text>
</comment>
<evidence type="ECO:0000313" key="3">
    <source>
        <dbReference type="Proteomes" id="UP000762676"/>
    </source>
</evidence>
<protein>
    <submittedName>
        <fullName evidence="2">Uncharacterized protein</fullName>
    </submittedName>
</protein>
<feature type="signal peptide" evidence="1">
    <location>
        <begin position="1"/>
        <end position="22"/>
    </location>
</feature>
<proteinExistence type="predicted"/>
<dbReference type="EMBL" id="BMAT01012633">
    <property type="protein sequence ID" value="GFR95803.1"/>
    <property type="molecule type" value="Genomic_DNA"/>
</dbReference>
<evidence type="ECO:0000313" key="2">
    <source>
        <dbReference type="EMBL" id="GFR95803.1"/>
    </source>
</evidence>
<dbReference type="AlphaFoldDB" id="A0AAV4HCZ5"/>
<gene>
    <name evidence="2" type="ORF">ElyMa_006282000</name>
</gene>
<feature type="chain" id="PRO_5043819977" evidence="1">
    <location>
        <begin position="23"/>
        <end position="110"/>
    </location>
</feature>
<name>A0AAV4HCZ5_9GAST</name>
<evidence type="ECO:0000256" key="1">
    <source>
        <dbReference type="SAM" id="SignalP"/>
    </source>
</evidence>
<dbReference type="Proteomes" id="UP000762676">
    <property type="component" value="Unassembled WGS sequence"/>
</dbReference>
<sequence>MKFSAYVVACIARSAVVCTVWAYTPGRGYYQLQVFVNTKSPAPDKIERPRHFALSKAVKVMRQGDRNCSRYHKVGGVTKRGRWWLESGEVLTVYVSDGRSVSLSPLYRLP</sequence>
<accession>A0AAV4HCZ5</accession>
<keyword evidence="1" id="KW-0732">Signal</keyword>
<organism evidence="2 3">
    <name type="scientific">Elysia marginata</name>
    <dbReference type="NCBI Taxonomy" id="1093978"/>
    <lineage>
        <taxon>Eukaryota</taxon>
        <taxon>Metazoa</taxon>
        <taxon>Spiralia</taxon>
        <taxon>Lophotrochozoa</taxon>
        <taxon>Mollusca</taxon>
        <taxon>Gastropoda</taxon>
        <taxon>Heterobranchia</taxon>
        <taxon>Euthyneura</taxon>
        <taxon>Panpulmonata</taxon>
        <taxon>Sacoglossa</taxon>
        <taxon>Placobranchoidea</taxon>
        <taxon>Plakobranchidae</taxon>
        <taxon>Elysia</taxon>
    </lineage>
</organism>